<evidence type="ECO:0000256" key="2">
    <source>
        <dbReference type="ARBA" id="ARBA00022448"/>
    </source>
</evidence>
<dbReference type="RefSeq" id="WP_068667243.1">
    <property type="nucleotide sequence ID" value="NZ_CP015520.1"/>
</dbReference>
<dbReference type="Gene3D" id="3.40.50.300">
    <property type="entry name" value="P-loop containing nucleotide triphosphate hydrolases"/>
    <property type="match status" value="1"/>
</dbReference>
<protein>
    <recommendedName>
        <fullName evidence="5">ABC transporter domain-containing protein</fullName>
    </recommendedName>
</protein>
<evidence type="ECO:0000256" key="1">
    <source>
        <dbReference type="ARBA" id="ARBA00005417"/>
    </source>
</evidence>
<keyword evidence="4" id="KW-1185">Reference proteome</keyword>
<evidence type="ECO:0008006" key="5">
    <source>
        <dbReference type="Google" id="ProtNLM"/>
    </source>
</evidence>
<comment type="similarity">
    <text evidence="1">Belongs to the ABC transporter superfamily.</text>
</comment>
<name>A0A172WJ80_9EURY</name>
<gene>
    <name evidence="3" type="ORF">A7C91_10365</name>
</gene>
<dbReference type="InterPro" id="IPR027417">
    <property type="entry name" value="P-loop_NTPase"/>
</dbReference>
<sequence length="77" mass="9125">MVIDGIDLWVDPEKAKRNIGYLPEGKRVYPDLTVYKNLLFFARIYDVEEERINKLLKEFGLEKYRDTKAGYPSRGLR</sequence>
<dbReference type="GeneID" id="28496601"/>
<dbReference type="SUPFAM" id="SSF52540">
    <property type="entry name" value="P-loop containing nucleoside triphosphate hydrolases"/>
    <property type="match status" value="1"/>
</dbReference>
<dbReference type="PANTHER" id="PTHR43335">
    <property type="entry name" value="ABC TRANSPORTER, ATP-BINDING PROTEIN"/>
    <property type="match status" value="1"/>
</dbReference>
<accession>A0A172WJ80</accession>
<evidence type="ECO:0000313" key="4">
    <source>
        <dbReference type="Proteomes" id="UP000076969"/>
    </source>
</evidence>
<proteinExistence type="inferred from homology"/>
<dbReference type="Proteomes" id="UP000076969">
    <property type="component" value="Chromosome"/>
</dbReference>
<reference evidence="4" key="1">
    <citation type="journal article" date="2016" name="Syst. Appl. Microbiol.">
        <title>Thermococcus piezophilus sp. nov., a novel hyperthermophilic and piezophilic archaeon with a broad pressure range for growth, isolated from a deepest hydrothermal vent at the Mid-Cayman Rise.</title>
        <authorList>
            <person name="Dalmasso C."/>
            <person name="Oger P."/>
            <person name="Selva G."/>
            <person name="Courtine D."/>
            <person name="L'Haridon S."/>
            <person name="Garlaschelli A."/>
            <person name="Roussel E."/>
            <person name="Miyazaki J."/>
            <person name="Reveillaud J."/>
            <person name="Jebbar M."/>
            <person name="Takai K."/>
            <person name="Maignien L."/>
            <person name="Alain K."/>
        </authorList>
    </citation>
    <scope>NUCLEOTIDE SEQUENCE [LARGE SCALE GENOMIC DNA]</scope>
    <source>
        <strain evidence="4">CDGS</strain>
    </source>
</reference>
<organism evidence="3 4">
    <name type="scientific">Thermococcus piezophilus</name>
    <dbReference type="NCBI Taxonomy" id="1712654"/>
    <lineage>
        <taxon>Archaea</taxon>
        <taxon>Methanobacteriati</taxon>
        <taxon>Methanobacteriota</taxon>
        <taxon>Thermococci</taxon>
        <taxon>Thermococcales</taxon>
        <taxon>Thermococcaceae</taxon>
        <taxon>Thermococcus</taxon>
    </lineage>
</organism>
<evidence type="ECO:0000313" key="3">
    <source>
        <dbReference type="EMBL" id="ANF23511.1"/>
    </source>
</evidence>
<keyword evidence="2" id="KW-0813">Transport</keyword>
<dbReference type="STRING" id="1712654.A7C91_10365"/>
<dbReference type="EMBL" id="CP015520">
    <property type="protein sequence ID" value="ANF23511.1"/>
    <property type="molecule type" value="Genomic_DNA"/>
</dbReference>
<dbReference type="AlphaFoldDB" id="A0A172WJ80"/>
<dbReference type="KEGG" id="tpie:A7C91_10365"/>
<dbReference type="OrthoDB" id="40048at2157"/>